<keyword evidence="4" id="KW-1133">Transmembrane helix</keyword>
<protein>
    <submittedName>
        <fullName evidence="5">Spore germination protein KA</fullName>
    </submittedName>
</protein>
<accession>A0A1M4VFG9</accession>
<dbReference type="PANTHER" id="PTHR22550">
    <property type="entry name" value="SPORE GERMINATION PROTEIN"/>
    <property type="match status" value="1"/>
</dbReference>
<comment type="similarity">
    <text evidence="1">Belongs to the GerABKA family.</text>
</comment>
<dbReference type="OrthoDB" id="1726708at2"/>
<evidence type="ECO:0000313" key="5">
    <source>
        <dbReference type="EMBL" id="SHE67709.1"/>
    </source>
</evidence>
<dbReference type="InterPro" id="IPR004995">
    <property type="entry name" value="Spore_Ger"/>
</dbReference>
<dbReference type="STRING" id="1121429.SAMN02745133_00912"/>
<feature type="transmembrane region" description="Helical" evidence="4">
    <location>
        <begin position="347"/>
        <end position="366"/>
    </location>
</feature>
<dbReference type="GO" id="GO:0016020">
    <property type="term" value="C:membrane"/>
    <property type="evidence" value="ECO:0007669"/>
    <property type="project" value="InterPro"/>
</dbReference>
<evidence type="ECO:0000256" key="3">
    <source>
        <dbReference type="SAM" id="MobiDB-lite"/>
    </source>
</evidence>
<evidence type="ECO:0000256" key="2">
    <source>
        <dbReference type="ARBA" id="ARBA00023136"/>
    </source>
</evidence>
<evidence type="ECO:0000256" key="4">
    <source>
        <dbReference type="SAM" id="Phobius"/>
    </source>
</evidence>
<name>A0A1M4VFG9_9FIRM</name>
<sequence>MTITCGAIKKEGVLSVRKRIVKKLHHLIRNYACKTAGKNICPDDMDWVQQTTVEKYDLERIPIEADLAANIKRLKGIYGVCPDFIIRQFEIGGGITKAAVIFLEGMVERVLLSENLLKPLMIHYRPLKPVQGSFLEQILRVVLPVDVVRKCVNLHDVIDHVMEGSVVLLVDGEPRGLALEAAGFKTRAPEEPITEAVVRGAREGFTEALHINITLLRRRLKTPNLVLERMVLGRISHTQVVVGYVRGLAAPELVAEVRERLQRIDIDGILESNYLEEMLRDHPLSFFPQAITTERPDRVAANLLEGRVAILTENTPHALILPGEFVAHMQSPEDFYHHFVLGVFIRLLRWSAFAVSLLLPSIYVAVTTFHQEMIPTRLLLSIVAAREGVPFPAVVEALLMEIAFEILREAGVRLPRTVGQAVSIVGALVIGEAAVMAGVVSPLMVIVVALTGISSFLSPSFDLAISIRILRFTMMILAGLLGLFGVAAGVLAILIHLAGMRSFGVPYLAGLTPFYSDDWKDVFIRAPIWMMRRRPAELSKSNRKRQAPGLKPEPPDRRPQGGRS</sequence>
<feature type="transmembrane region" description="Helical" evidence="4">
    <location>
        <begin position="469"/>
        <end position="498"/>
    </location>
</feature>
<dbReference type="Proteomes" id="UP000184148">
    <property type="component" value="Unassembled WGS sequence"/>
</dbReference>
<dbReference type="PIRSF" id="PIRSF005690">
    <property type="entry name" value="GerBA"/>
    <property type="match status" value="1"/>
</dbReference>
<dbReference type="EMBL" id="FQUY01000004">
    <property type="protein sequence ID" value="SHE67709.1"/>
    <property type="molecule type" value="Genomic_DNA"/>
</dbReference>
<reference evidence="6" key="1">
    <citation type="submission" date="2016-11" db="EMBL/GenBank/DDBJ databases">
        <authorList>
            <person name="Varghese N."/>
            <person name="Submissions S."/>
        </authorList>
    </citation>
    <scope>NUCLEOTIDE SEQUENCE [LARGE SCALE GENOMIC DNA]</scope>
    <source>
        <strain evidence="6">DSM 12395</strain>
    </source>
</reference>
<feature type="transmembrane region" description="Helical" evidence="4">
    <location>
        <begin position="424"/>
        <end position="457"/>
    </location>
</feature>
<dbReference type="PANTHER" id="PTHR22550:SF5">
    <property type="entry name" value="LEUCINE ZIPPER PROTEIN 4"/>
    <property type="match status" value="1"/>
</dbReference>
<keyword evidence="6" id="KW-1185">Reference proteome</keyword>
<keyword evidence="4" id="KW-0812">Transmembrane</keyword>
<feature type="compositionally biased region" description="Basic and acidic residues" evidence="3">
    <location>
        <begin position="553"/>
        <end position="564"/>
    </location>
</feature>
<dbReference type="InterPro" id="IPR050768">
    <property type="entry name" value="UPF0353/GerABKA_families"/>
</dbReference>
<organism evidence="5 6">
    <name type="scientific">Desulforamulus putei DSM 12395</name>
    <dbReference type="NCBI Taxonomy" id="1121429"/>
    <lineage>
        <taxon>Bacteria</taxon>
        <taxon>Bacillati</taxon>
        <taxon>Bacillota</taxon>
        <taxon>Clostridia</taxon>
        <taxon>Eubacteriales</taxon>
        <taxon>Peptococcaceae</taxon>
        <taxon>Desulforamulus</taxon>
    </lineage>
</organism>
<evidence type="ECO:0000256" key="1">
    <source>
        <dbReference type="ARBA" id="ARBA00005278"/>
    </source>
</evidence>
<gene>
    <name evidence="5" type="ORF">SAMN02745133_00912</name>
</gene>
<feature type="region of interest" description="Disordered" evidence="3">
    <location>
        <begin position="536"/>
        <end position="564"/>
    </location>
</feature>
<dbReference type="Pfam" id="PF03323">
    <property type="entry name" value="GerA"/>
    <property type="match status" value="1"/>
</dbReference>
<keyword evidence="2 4" id="KW-0472">Membrane</keyword>
<dbReference type="AlphaFoldDB" id="A0A1M4VFG9"/>
<proteinExistence type="inferred from homology"/>
<dbReference type="GO" id="GO:0009847">
    <property type="term" value="P:spore germination"/>
    <property type="evidence" value="ECO:0007669"/>
    <property type="project" value="InterPro"/>
</dbReference>
<evidence type="ECO:0000313" key="6">
    <source>
        <dbReference type="Proteomes" id="UP000184148"/>
    </source>
</evidence>